<dbReference type="Pfam" id="PF00809">
    <property type="entry name" value="Pterin_bind"/>
    <property type="match status" value="1"/>
</dbReference>
<dbReference type="InterPro" id="IPR011005">
    <property type="entry name" value="Dihydropteroate_synth-like_sf"/>
</dbReference>
<dbReference type="InterPro" id="IPR045031">
    <property type="entry name" value="DHP_synth-like"/>
</dbReference>
<dbReference type="AlphaFoldDB" id="A0A174TH22"/>
<dbReference type="FunFam" id="3.20.20.20:FF:000006">
    <property type="entry name" value="Dihydropteroate synthase"/>
    <property type="match status" value="1"/>
</dbReference>
<evidence type="ECO:0000256" key="4">
    <source>
        <dbReference type="ARBA" id="ARBA00009503"/>
    </source>
</evidence>
<comment type="similarity">
    <text evidence="4 13">Belongs to the DHPS family.</text>
</comment>
<dbReference type="GO" id="GO:0005829">
    <property type="term" value="C:cytosol"/>
    <property type="evidence" value="ECO:0007669"/>
    <property type="project" value="TreeGrafter"/>
</dbReference>
<evidence type="ECO:0000256" key="10">
    <source>
        <dbReference type="ARBA" id="ARBA00022909"/>
    </source>
</evidence>
<organism evidence="15 16">
    <name type="scientific">Clostridium baratii</name>
    <dbReference type="NCBI Taxonomy" id="1561"/>
    <lineage>
        <taxon>Bacteria</taxon>
        <taxon>Bacillati</taxon>
        <taxon>Bacillota</taxon>
        <taxon>Clostridia</taxon>
        <taxon>Eubacteriales</taxon>
        <taxon>Clostridiaceae</taxon>
        <taxon>Clostridium</taxon>
    </lineage>
</organism>
<protein>
    <recommendedName>
        <fullName evidence="6 13">Dihydropteroate synthase</fullName>
        <shortName evidence="13">DHPS</shortName>
        <ecNumber evidence="5 13">2.5.1.15</ecNumber>
    </recommendedName>
    <alternativeName>
        <fullName evidence="11 13">Dihydropteroate pyrophosphorylase</fullName>
    </alternativeName>
</protein>
<evidence type="ECO:0000256" key="3">
    <source>
        <dbReference type="ARBA" id="ARBA00004763"/>
    </source>
</evidence>
<evidence type="ECO:0000256" key="1">
    <source>
        <dbReference type="ARBA" id="ARBA00000012"/>
    </source>
</evidence>
<dbReference type="InterPro" id="IPR006390">
    <property type="entry name" value="DHP_synth_dom"/>
</dbReference>
<dbReference type="InterPro" id="IPR000489">
    <property type="entry name" value="Pterin-binding_dom"/>
</dbReference>
<comment type="cofactor">
    <cofactor evidence="2 13">
        <name>Mg(2+)</name>
        <dbReference type="ChEBI" id="CHEBI:18420"/>
    </cofactor>
</comment>
<keyword evidence="9 13" id="KW-0460">Magnesium</keyword>
<dbReference type="PANTHER" id="PTHR20941">
    <property type="entry name" value="FOLATE SYNTHESIS PROTEINS"/>
    <property type="match status" value="1"/>
</dbReference>
<evidence type="ECO:0000256" key="12">
    <source>
        <dbReference type="ARBA" id="ARBA00053449"/>
    </source>
</evidence>
<dbReference type="CDD" id="cd00739">
    <property type="entry name" value="DHPS"/>
    <property type="match status" value="1"/>
</dbReference>
<dbReference type="PROSITE" id="PS00793">
    <property type="entry name" value="DHPS_2"/>
    <property type="match status" value="1"/>
</dbReference>
<evidence type="ECO:0000256" key="5">
    <source>
        <dbReference type="ARBA" id="ARBA00012458"/>
    </source>
</evidence>
<keyword evidence="7 13" id="KW-0808">Transferase</keyword>
<dbReference type="PROSITE" id="PS50972">
    <property type="entry name" value="PTERIN_BINDING"/>
    <property type="match status" value="1"/>
</dbReference>
<evidence type="ECO:0000256" key="9">
    <source>
        <dbReference type="ARBA" id="ARBA00022842"/>
    </source>
</evidence>
<keyword evidence="8 13" id="KW-0479">Metal-binding</keyword>
<dbReference type="SUPFAM" id="SSF51717">
    <property type="entry name" value="Dihydropteroate synthetase-like"/>
    <property type="match status" value="1"/>
</dbReference>
<dbReference type="EMBL" id="CZBO01000003">
    <property type="protein sequence ID" value="CUQ09072.1"/>
    <property type="molecule type" value="Genomic_DNA"/>
</dbReference>
<dbReference type="GO" id="GO:0046872">
    <property type="term" value="F:metal ion binding"/>
    <property type="evidence" value="ECO:0007669"/>
    <property type="project" value="UniProtKB-KW"/>
</dbReference>
<proteinExistence type="inferred from homology"/>
<dbReference type="GO" id="GO:0046654">
    <property type="term" value="P:tetrahydrofolate biosynthetic process"/>
    <property type="evidence" value="ECO:0007669"/>
    <property type="project" value="UniProtKB-UniPathway"/>
</dbReference>
<accession>A0A174TH22</accession>
<dbReference type="GO" id="GO:0004156">
    <property type="term" value="F:dihydropteroate synthase activity"/>
    <property type="evidence" value="ECO:0007669"/>
    <property type="project" value="UniProtKB-EC"/>
</dbReference>
<keyword evidence="10 13" id="KW-0289">Folate biosynthesis</keyword>
<evidence type="ECO:0000256" key="13">
    <source>
        <dbReference type="RuleBase" id="RU361205"/>
    </source>
</evidence>
<dbReference type="Gene3D" id="3.20.20.20">
    <property type="entry name" value="Dihydropteroate synthase-like"/>
    <property type="match status" value="1"/>
</dbReference>
<reference evidence="15 16" key="1">
    <citation type="submission" date="2015-09" db="EMBL/GenBank/DDBJ databases">
        <authorList>
            <consortium name="Pathogen Informatics"/>
        </authorList>
    </citation>
    <scope>NUCLEOTIDE SEQUENCE [LARGE SCALE GENOMIC DNA]</scope>
    <source>
        <strain evidence="15 16">2789STDY5834956</strain>
    </source>
</reference>
<dbReference type="EC" id="2.5.1.15" evidence="5 13"/>
<comment type="catalytic activity">
    <reaction evidence="1">
        <text>(7,8-dihydropterin-6-yl)methyl diphosphate + 4-aminobenzoate = 7,8-dihydropteroate + diphosphate</text>
        <dbReference type="Rhea" id="RHEA:19949"/>
        <dbReference type="ChEBI" id="CHEBI:17836"/>
        <dbReference type="ChEBI" id="CHEBI:17839"/>
        <dbReference type="ChEBI" id="CHEBI:33019"/>
        <dbReference type="ChEBI" id="CHEBI:72950"/>
        <dbReference type="EC" id="2.5.1.15"/>
    </reaction>
</comment>
<dbReference type="GO" id="GO:0046656">
    <property type="term" value="P:folic acid biosynthetic process"/>
    <property type="evidence" value="ECO:0007669"/>
    <property type="project" value="UniProtKB-KW"/>
</dbReference>
<evidence type="ECO:0000313" key="15">
    <source>
        <dbReference type="EMBL" id="CUQ09072.1"/>
    </source>
</evidence>
<dbReference type="NCBIfam" id="TIGR01496">
    <property type="entry name" value="DHPS"/>
    <property type="match status" value="1"/>
</dbReference>
<gene>
    <name evidence="15" type="primary">folP</name>
    <name evidence="15" type="ORF">ERS852568_01851</name>
</gene>
<evidence type="ECO:0000313" key="16">
    <source>
        <dbReference type="Proteomes" id="UP000095563"/>
    </source>
</evidence>
<dbReference type="PANTHER" id="PTHR20941:SF1">
    <property type="entry name" value="FOLIC ACID SYNTHESIS PROTEIN FOL1"/>
    <property type="match status" value="1"/>
</dbReference>
<evidence type="ECO:0000256" key="8">
    <source>
        <dbReference type="ARBA" id="ARBA00022723"/>
    </source>
</evidence>
<evidence type="ECO:0000259" key="14">
    <source>
        <dbReference type="PROSITE" id="PS50972"/>
    </source>
</evidence>
<evidence type="ECO:0000256" key="7">
    <source>
        <dbReference type="ARBA" id="ARBA00022679"/>
    </source>
</evidence>
<evidence type="ECO:0000256" key="6">
    <source>
        <dbReference type="ARBA" id="ARBA00016919"/>
    </source>
</evidence>
<evidence type="ECO:0000256" key="2">
    <source>
        <dbReference type="ARBA" id="ARBA00001946"/>
    </source>
</evidence>
<feature type="domain" description="Pterin-binding" evidence="14">
    <location>
        <begin position="14"/>
        <end position="260"/>
    </location>
</feature>
<dbReference type="PROSITE" id="PS00792">
    <property type="entry name" value="DHPS_1"/>
    <property type="match status" value="1"/>
</dbReference>
<dbReference type="UniPathway" id="UPA00077">
    <property type="reaction ID" value="UER00156"/>
</dbReference>
<evidence type="ECO:0000256" key="11">
    <source>
        <dbReference type="ARBA" id="ARBA00030193"/>
    </source>
</evidence>
<comment type="function">
    <text evidence="12 13">Catalyzes the condensation of para-aminobenzoate (pABA) with 6-hydroxymethyl-7,8-dihydropterin diphosphate (DHPt-PP) to form 7,8-dihydropteroate (H2Pte), the immediate precursor of folate derivatives.</text>
</comment>
<sequence length="269" mass="30081">MKIGNKEFDLKERTYVMGILNVTPDSFSDGGKFNEVDVALKRVKEMIEEGADIIDVGGESTRPNFEVVKEEEEIKRVVPIIRAIKENFDIPVSIDTYKSKTAEAAIEAGADVINDIWGFKKDKDMAKVAAKYNVPCILMHNRENKEYNDLMKDVVFDLVESINIALNAGVKRENIILDPGIGFAKDLNENLIVMNNLEKIKDLGYPVLLATSRKSMIGLTLDEPVDQRVEGTIATTVLGITKGCEFVRVHDIRENKRACVMTDAMLKAK</sequence>
<dbReference type="RefSeq" id="WP_055207737.1">
    <property type="nucleotide sequence ID" value="NZ_CZBO01000003.1"/>
</dbReference>
<dbReference type="Proteomes" id="UP000095563">
    <property type="component" value="Unassembled WGS sequence"/>
</dbReference>
<name>A0A174TH22_9CLOT</name>
<comment type="pathway">
    <text evidence="3 13">Cofactor biosynthesis; tetrahydrofolate biosynthesis; 7,8-dihydrofolate from 2-amino-4-hydroxy-6-hydroxymethyl-7,8-dihydropteridine diphosphate and 4-aminobenzoate: step 1/2.</text>
</comment>